<reference evidence="1 2" key="1">
    <citation type="submission" date="2020-02" db="EMBL/GenBank/DDBJ databases">
        <title>Albibacoteraceae fam. nov., the first described family within the subdivision 4 Verrucomicrobia.</title>
        <authorList>
            <person name="Xi F."/>
        </authorList>
    </citation>
    <scope>NUCLEOTIDE SEQUENCE [LARGE SCALE GENOMIC DNA]</scope>
    <source>
        <strain evidence="1 2">CK1056</strain>
    </source>
</reference>
<evidence type="ECO:0000313" key="2">
    <source>
        <dbReference type="Proteomes" id="UP000478417"/>
    </source>
</evidence>
<evidence type="ECO:0008006" key="3">
    <source>
        <dbReference type="Google" id="ProtNLM"/>
    </source>
</evidence>
<comment type="caution">
    <text evidence="1">The sequence shown here is derived from an EMBL/GenBank/DDBJ whole genome shotgun (WGS) entry which is preliminary data.</text>
</comment>
<accession>A0A6B2M038</accession>
<proteinExistence type="predicted"/>
<sequence>MLNLAPIRYARVLSRHNGPIEKIEYSRIEVRGRALFQANASLSERLYLERETNEVFSTADGTGTHESGMVARHKAISEAIERWALYYLCQGGFYELHGFDEDATSSGMAAFPGLFDSQVRARALSEAAERYCLVAWWEGLLPMQEYEAPDKGVSAYRIENPLGKDSVILTWCKSKGGYYAYGYSAARKPEAAYWQATVEMERAQAALSHYYLDNPGFEQDDLETVSNPMERRVLYYSLPEGHREFLEHVRSAINKRGEAPAPEVLVDEKVEGPWTQYATVWRVLYRMPSKKYLNGALNTFYW</sequence>
<organism evidence="1 2">
    <name type="scientific">Oceanipulchritudo coccoides</name>
    <dbReference type="NCBI Taxonomy" id="2706888"/>
    <lineage>
        <taxon>Bacteria</taxon>
        <taxon>Pseudomonadati</taxon>
        <taxon>Verrucomicrobiota</taxon>
        <taxon>Opitutia</taxon>
        <taxon>Puniceicoccales</taxon>
        <taxon>Oceanipulchritudinaceae</taxon>
        <taxon>Oceanipulchritudo</taxon>
    </lineage>
</organism>
<dbReference type="RefSeq" id="WP_163962274.1">
    <property type="nucleotide sequence ID" value="NZ_JAAGNX010000001.1"/>
</dbReference>
<dbReference type="EMBL" id="JAAGNX010000001">
    <property type="protein sequence ID" value="NDV61387.1"/>
    <property type="molecule type" value="Genomic_DNA"/>
</dbReference>
<gene>
    <name evidence="1" type="ORF">G0Q06_02865</name>
</gene>
<name>A0A6B2M038_9BACT</name>
<dbReference type="Proteomes" id="UP000478417">
    <property type="component" value="Unassembled WGS sequence"/>
</dbReference>
<evidence type="ECO:0000313" key="1">
    <source>
        <dbReference type="EMBL" id="NDV61387.1"/>
    </source>
</evidence>
<keyword evidence="2" id="KW-1185">Reference proteome</keyword>
<protein>
    <recommendedName>
        <fullName evidence="3">YcaO-like family protein</fullName>
    </recommendedName>
</protein>
<dbReference type="AlphaFoldDB" id="A0A6B2M038"/>